<feature type="binding site" evidence="9">
    <location>
        <position position="188"/>
    </location>
    <ligand>
        <name>ATP</name>
        <dbReference type="ChEBI" id="CHEBI:30616"/>
    </ligand>
</feature>
<evidence type="ECO:0000256" key="2">
    <source>
        <dbReference type="ARBA" id="ARBA00022555"/>
    </source>
</evidence>
<dbReference type="InterPro" id="IPR000182">
    <property type="entry name" value="GNAT_dom"/>
</dbReference>
<gene>
    <name evidence="9 11" type="primary">tmcA</name>
    <name evidence="11" type="ORF">GCM10008111_26890</name>
</gene>
<evidence type="ECO:0000256" key="4">
    <source>
        <dbReference type="ARBA" id="ARBA00022694"/>
    </source>
</evidence>
<feature type="binding site" evidence="9">
    <location>
        <position position="347"/>
    </location>
    <ligand>
        <name>ATP</name>
        <dbReference type="ChEBI" id="CHEBI:30616"/>
    </ligand>
</feature>
<proteinExistence type="inferred from homology"/>
<dbReference type="Pfam" id="PF05127">
    <property type="entry name" value="NAT10_TcmA_helicase"/>
    <property type="match status" value="1"/>
</dbReference>
<dbReference type="RefSeq" id="WP_189483751.1">
    <property type="nucleotide sequence ID" value="NZ_BMYR01000011.1"/>
</dbReference>
<dbReference type="HAMAP" id="MF_01886">
    <property type="entry name" value="tRNA_acetyltr_TmcA"/>
    <property type="match status" value="1"/>
</dbReference>
<dbReference type="InterPro" id="IPR013562">
    <property type="entry name" value="TmcA/NAT10_N"/>
</dbReference>
<evidence type="ECO:0000256" key="3">
    <source>
        <dbReference type="ARBA" id="ARBA00022679"/>
    </source>
</evidence>
<evidence type="ECO:0000256" key="9">
    <source>
        <dbReference type="HAMAP-Rule" id="MF_01886"/>
    </source>
</evidence>
<dbReference type="InterPro" id="IPR027417">
    <property type="entry name" value="P-loop_NTPase"/>
</dbReference>
<keyword evidence="2 9" id="KW-0820">tRNA-binding</keyword>
<dbReference type="InterPro" id="IPR024914">
    <property type="entry name" value="tRNA_acetyltr_TmcA"/>
</dbReference>
<dbReference type="Pfam" id="PF08351">
    <property type="entry name" value="TmcA_N"/>
    <property type="match status" value="1"/>
</dbReference>
<dbReference type="Gene3D" id="1.20.120.890">
    <property type="entry name" value="tRNA(Met) cytidine acetyltransferase, tail domain"/>
    <property type="match status" value="1"/>
</dbReference>
<evidence type="ECO:0000256" key="6">
    <source>
        <dbReference type="ARBA" id="ARBA00022840"/>
    </source>
</evidence>
<reference evidence="12" key="1">
    <citation type="journal article" date="2019" name="Int. J. Syst. Evol. Microbiol.">
        <title>The Global Catalogue of Microorganisms (GCM) 10K type strain sequencing project: providing services to taxonomists for standard genome sequencing and annotation.</title>
        <authorList>
            <consortium name="The Broad Institute Genomics Platform"/>
            <consortium name="The Broad Institute Genome Sequencing Center for Infectious Disease"/>
            <person name="Wu L."/>
            <person name="Ma J."/>
        </authorList>
    </citation>
    <scope>NUCLEOTIDE SEQUENCE [LARGE SCALE GENOMIC DNA]</scope>
    <source>
        <strain evidence="12">KCTC 23723</strain>
    </source>
</reference>
<comment type="caution">
    <text evidence="11">The sequence shown here is derived from an EMBL/GenBank/DDBJ whole genome shotgun (WGS) entry which is preliminary data.</text>
</comment>
<keyword evidence="6 9" id="KW-0067">ATP-binding</keyword>
<dbReference type="SUPFAM" id="SSF55729">
    <property type="entry name" value="Acyl-CoA N-acyltransferases (Nat)"/>
    <property type="match status" value="1"/>
</dbReference>
<organism evidence="11 12">
    <name type="scientific">Alishewanella tabrizica</name>
    <dbReference type="NCBI Taxonomy" id="671278"/>
    <lineage>
        <taxon>Bacteria</taxon>
        <taxon>Pseudomonadati</taxon>
        <taxon>Pseudomonadota</taxon>
        <taxon>Gammaproteobacteria</taxon>
        <taxon>Alteromonadales</taxon>
        <taxon>Alteromonadaceae</taxon>
        <taxon>Alishewanella</taxon>
    </lineage>
</organism>
<feature type="domain" description="AAA+ ATPase" evidence="10">
    <location>
        <begin position="203"/>
        <end position="332"/>
    </location>
</feature>
<dbReference type="Gene3D" id="3.40.630.30">
    <property type="match status" value="1"/>
</dbReference>
<sequence length="697" mass="77416">MLLQQLDQLLQQAAKHRVRLPVWLQGEPTALLAFTKQLLAHFAPHTCWWLGSNTPEQCTPLQQAKAHQLLGTECDWLIINACNGFNGDQIAAASGALKAGGLWLLLTPPTDKWLAQPNPDHQPLLSYPLTPQAGAQSFTAFWLKTLQQANLLRAQLTADDDVQILQQPIFPPRAVVASCNPPFKTAEQATAVAAIEKVVTGHRRRPLILTADRGCGKSSALGLAAAQLAKLGKQRILITAPSQVQASVALAHFASQINQSQQNALQYIAIDQLLAELPAADLVLVDEAAALPASQLQRLVDHYSRLVFASTEHGYEGTGRGFQLRFQPYLAQQCPNWRQLRLSEPIRYQLQDPLEQLIRHSFLLKLDLPEPEYDATQAVVLKHYQQLDWLAEPIKLQQIFALLSFAHYQTQVKDLLMLFENTAIAVYTLEQNNQLLGCMLLSSEGELSAELAEQIYQGKRRVQGHLLAQSLAFHLAEPELASLKLARIMRIAIVPCLQQQGLGSQLLHLVSEELVTGGYHYLGSSFGATPTLVDFWQRNGFKPIRLGQQLDKASAEPSVLVCKALQGDAARVIQLAKHFSLQLYLELNDYPSALEAALLLKLISPPQRILSPTELQQLSLFALGQRPYELVATLLVYWFNEYRLLLDPLAAAVFIARCWQKQPWPLIAKRFQLAGKGAIIKVLQHSVANHSQAAQTY</sequence>
<keyword evidence="7 9" id="KW-0694">RNA-binding</keyword>
<dbReference type="SMART" id="SM00382">
    <property type="entry name" value="AAA"/>
    <property type="match status" value="1"/>
</dbReference>
<dbReference type="EMBL" id="BMYR01000011">
    <property type="protein sequence ID" value="GGW69388.1"/>
    <property type="molecule type" value="Genomic_DNA"/>
</dbReference>
<feature type="binding site" evidence="9">
    <location>
        <position position="538"/>
    </location>
    <ligand>
        <name>acetyl-CoA</name>
        <dbReference type="ChEBI" id="CHEBI:57288"/>
    </ligand>
</feature>
<evidence type="ECO:0000256" key="5">
    <source>
        <dbReference type="ARBA" id="ARBA00022741"/>
    </source>
</evidence>
<dbReference type="PANTHER" id="PTHR10925">
    <property type="entry name" value="N-ACETYLTRANSFERASE 10"/>
    <property type="match status" value="1"/>
</dbReference>
<dbReference type="InterPro" id="IPR016181">
    <property type="entry name" value="Acyl_CoA_acyltransferase"/>
</dbReference>
<comment type="catalytic activity">
    <reaction evidence="9">
        <text>cytidine(34) in elongator tRNA(Met) + acetyl-CoA + ATP + H2O = N(4)-acetylcytidine(34) in elongator tRNA(Met) + ADP + phosphate + CoA + H(+)</text>
        <dbReference type="Rhea" id="RHEA:43788"/>
        <dbReference type="Rhea" id="RHEA-COMP:10693"/>
        <dbReference type="Rhea" id="RHEA-COMP:10694"/>
        <dbReference type="ChEBI" id="CHEBI:15377"/>
        <dbReference type="ChEBI" id="CHEBI:15378"/>
        <dbReference type="ChEBI" id="CHEBI:30616"/>
        <dbReference type="ChEBI" id="CHEBI:43474"/>
        <dbReference type="ChEBI" id="CHEBI:57287"/>
        <dbReference type="ChEBI" id="CHEBI:57288"/>
        <dbReference type="ChEBI" id="CHEBI:74900"/>
        <dbReference type="ChEBI" id="CHEBI:82748"/>
        <dbReference type="ChEBI" id="CHEBI:456216"/>
        <dbReference type="EC" id="2.3.1.193"/>
    </reaction>
</comment>
<evidence type="ECO:0000259" key="10">
    <source>
        <dbReference type="SMART" id="SM00382"/>
    </source>
</evidence>
<evidence type="ECO:0000256" key="1">
    <source>
        <dbReference type="ARBA" id="ARBA00022490"/>
    </source>
</evidence>
<dbReference type="InterPro" id="IPR007807">
    <property type="entry name" value="TcmA/NAT10_helicase"/>
</dbReference>
<keyword evidence="4 9" id="KW-0819">tRNA processing</keyword>
<dbReference type="Proteomes" id="UP000634667">
    <property type="component" value="Unassembled WGS sequence"/>
</dbReference>
<dbReference type="Pfam" id="PF13718">
    <property type="entry name" value="GNAT_acetyltr_2"/>
    <property type="match status" value="2"/>
</dbReference>
<comment type="caution">
    <text evidence="9">Lacks conserved residue(s) required for the propagation of feature annotation.</text>
</comment>
<keyword evidence="8 9" id="KW-0012">Acyltransferase</keyword>
<dbReference type="Gene3D" id="3.40.50.11040">
    <property type="match status" value="1"/>
</dbReference>
<dbReference type="EC" id="2.3.1.193" evidence="9"/>
<accession>A0ABQ2WS02</accession>
<dbReference type="SUPFAM" id="SSF52540">
    <property type="entry name" value="P-loop containing nucleoside triphosphate hydrolases"/>
    <property type="match status" value="1"/>
</dbReference>
<name>A0ABQ2WS02_9ALTE</name>
<comment type="similarity">
    <text evidence="9">Belongs to the TmcA family.</text>
</comment>
<dbReference type="PANTHER" id="PTHR10925:SF5">
    <property type="entry name" value="RNA CYTIDINE ACETYLTRANSFERASE"/>
    <property type="match status" value="1"/>
</dbReference>
<evidence type="ECO:0000256" key="8">
    <source>
        <dbReference type="ARBA" id="ARBA00023315"/>
    </source>
</evidence>
<protein>
    <recommendedName>
        <fullName evidence="9">tRNA(Met) cytidine acetyltransferase TmcA</fullName>
        <ecNumber evidence="9">2.3.1.193</ecNumber>
    </recommendedName>
</protein>
<keyword evidence="3 9" id="KW-0808">Transferase</keyword>
<dbReference type="InterPro" id="IPR038321">
    <property type="entry name" value="TmcA_C_sf"/>
</dbReference>
<evidence type="ECO:0000313" key="12">
    <source>
        <dbReference type="Proteomes" id="UP000634667"/>
    </source>
</evidence>
<dbReference type="Gene3D" id="3.40.50.300">
    <property type="entry name" value="P-loop containing nucleotide triphosphate hydrolases"/>
    <property type="match status" value="1"/>
</dbReference>
<evidence type="ECO:0000256" key="7">
    <source>
        <dbReference type="ARBA" id="ARBA00022884"/>
    </source>
</evidence>
<keyword evidence="12" id="KW-1185">Reference proteome</keyword>
<keyword evidence="5 9" id="KW-0547">Nucleotide-binding</keyword>
<evidence type="ECO:0000313" key="11">
    <source>
        <dbReference type="EMBL" id="GGW69388.1"/>
    </source>
</evidence>
<comment type="function">
    <text evidence="9">Catalyzes the formation of N(4)-acetylcytidine (ac(4)C) at the wobble position of tRNA(Met), by using acetyl-CoA as an acetyl donor and ATP (or GTP).</text>
</comment>
<comment type="subcellular location">
    <subcellularLocation>
        <location evidence="9">Cytoplasm</location>
    </subcellularLocation>
</comment>
<dbReference type="InterPro" id="IPR003593">
    <property type="entry name" value="AAA+_ATPase"/>
</dbReference>
<dbReference type="InterPro" id="IPR032672">
    <property type="entry name" value="TmcA/NAT10/Kre33"/>
</dbReference>
<keyword evidence="1 9" id="KW-0963">Cytoplasm</keyword>